<feature type="transmembrane region" description="Helical" evidence="1">
    <location>
        <begin position="126"/>
        <end position="147"/>
    </location>
</feature>
<keyword evidence="1" id="KW-1133">Transmembrane helix</keyword>
<evidence type="ECO:0000313" key="2">
    <source>
        <dbReference type="EMBL" id="RFT06140.1"/>
    </source>
</evidence>
<reference evidence="2 3" key="1">
    <citation type="submission" date="2018-07" db="EMBL/GenBank/DDBJ databases">
        <title>GABA Modulating Bacteria of the Human Gut Microbiota.</title>
        <authorList>
            <person name="Strandwitz P."/>
            <person name="Kim K.H."/>
            <person name="Terekhova D."/>
            <person name="Liu J.K."/>
            <person name="Sharma A."/>
            <person name="Levering J."/>
            <person name="Mcdonald D."/>
            <person name="Dietrich D."/>
            <person name="Ramadhar T.R."/>
            <person name="Lekbua A."/>
            <person name="Mroue N."/>
            <person name="Liston C."/>
            <person name="Stewart E.J."/>
            <person name="Dubin M.J."/>
            <person name="Zengler K."/>
            <person name="Knight R."/>
            <person name="Gilbert J.A."/>
            <person name="Clardy J."/>
            <person name="Lewis K."/>
        </authorList>
    </citation>
    <scope>NUCLEOTIDE SEQUENCE [LARGE SCALE GENOMIC DNA]</scope>
    <source>
        <strain evidence="2 3">KLE1738</strain>
    </source>
</reference>
<name>A0A3E2B288_9FIRM</name>
<evidence type="ECO:0000313" key="3">
    <source>
        <dbReference type="Proteomes" id="UP000260649"/>
    </source>
</evidence>
<dbReference type="OrthoDB" id="9787939at2"/>
<feature type="transmembrane region" description="Helical" evidence="1">
    <location>
        <begin position="100"/>
        <end position="120"/>
    </location>
</feature>
<dbReference type="AlphaFoldDB" id="A0A3E2B288"/>
<feature type="transmembrane region" description="Helical" evidence="1">
    <location>
        <begin position="70"/>
        <end position="93"/>
    </location>
</feature>
<dbReference type="EMBL" id="QQRQ01000016">
    <property type="protein sequence ID" value="RFT06140.1"/>
    <property type="molecule type" value="Genomic_DNA"/>
</dbReference>
<protein>
    <recommendedName>
        <fullName evidence="4">GPR1/FUN34/yaaH family protein</fullName>
    </recommendedName>
</protein>
<sequence>MIPVNPEAIGLFGLFATVICFGLEQLGVGVKGADHEKLTRTLGYIAIFFGGFTQLFTSLCMYLFSVGGDHSVYLGTVFGFFGLFWILVGFFFIKGGDKKAMAHFFLCGLILCIGFTIRAFQDGLVWPLGIDLVVIDVLLLTLIPAWYTGKPALTKLAGLCNVAIGVISAFLLFPALFL</sequence>
<keyword evidence="3" id="KW-1185">Reference proteome</keyword>
<gene>
    <name evidence="2" type="ORF">DV520_09040</name>
</gene>
<keyword evidence="1" id="KW-0812">Transmembrane</keyword>
<organism evidence="2 3">
    <name type="scientific">Evtepia gabavorous</name>
    <dbReference type="NCBI Taxonomy" id="2211183"/>
    <lineage>
        <taxon>Bacteria</taxon>
        <taxon>Bacillati</taxon>
        <taxon>Bacillota</taxon>
        <taxon>Clostridia</taxon>
        <taxon>Eubacteriales</taxon>
        <taxon>Evtepia</taxon>
    </lineage>
</organism>
<accession>A0A3E2B288</accession>
<feature type="transmembrane region" description="Helical" evidence="1">
    <location>
        <begin position="159"/>
        <end position="177"/>
    </location>
</feature>
<dbReference type="RefSeq" id="WP_021920387.1">
    <property type="nucleotide sequence ID" value="NZ_CAKXKJ010000014.1"/>
</dbReference>
<feature type="transmembrane region" description="Helical" evidence="1">
    <location>
        <begin position="12"/>
        <end position="30"/>
    </location>
</feature>
<keyword evidence="1" id="KW-0472">Membrane</keyword>
<evidence type="ECO:0000256" key="1">
    <source>
        <dbReference type="SAM" id="Phobius"/>
    </source>
</evidence>
<dbReference type="GeneID" id="97995874"/>
<proteinExistence type="predicted"/>
<evidence type="ECO:0008006" key="4">
    <source>
        <dbReference type="Google" id="ProtNLM"/>
    </source>
</evidence>
<dbReference type="Proteomes" id="UP000260649">
    <property type="component" value="Unassembled WGS sequence"/>
</dbReference>
<comment type="caution">
    <text evidence="2">The sequence shown here is derived from an EMBL/GenBank/DDBJ whole genome shotgun (WGS) entry which is preliminary data.</text>
</comment>
<feature type="transmembrane region" description="Helical" evidence="1">
    <location>
        <begin position="42"/>
        <end position="64"/>
    </location>
</feature>